<proteinExistence type="predicted"/>
<keyword evidence="5" id="KW-1185">Reference proteome</keyword>
<dbReference type="Pfam" id="PF04773">
    <property type="entry name" value="FecR"/>
    <property type="match status" value="1"/>
</dbReference>
<dbReference type="Gene3D" id="2.60.120.1440">
    <property type="match status" value="1"/>
</dbReference>
<feature type="domain" description="Protein FecR C-terminal" evidence="3">
    <location>
        <begin position="259"/>
        <end position="326"/>
    </location>
</feature>
<dbReference type="RefSeq" id="WP_131554924.1">
    <property type="nucleotide sequence ID" value="NZ_SJSK01000006.1"/>
</dbReference>
<dbReference type="InterPro" id="IPR032508">
    <property type="entry name" value="FecR_C"/>
</dbReference>
<dbReference type="Gene3D" id="3.55.50.30">
    <property type="match status" value="1"/>
</dbReference>
<dbReference type="PANTHER" id="PTHR30273:SF2">
    <property type="entry name" value="PROTEIN FECR"/>
    <property type="match status" value="1"/>
</dbReference>
<dbReference type="GO" id="GO:0016989">
    <property type="term" value="F:sigma factor antagonist activity"/>
    <property type="evidence" value="ECO:0007669"/>
    <property type="project" value="TreeGrafter"/>
</dbReference>
<accession>A0A4R0MML8</accession>
<reference evidence="4 5" key="1">
    <citation type="submission" date="2019-02" db="EMBL/GenBank/DDBJ databases">
        <title>Pedobacter sp. RP-1-13 sp. nov., isolated from Arctic soil.</title>
        <authorList>
            <person name="Dahal R.H."/>
        </authorList>
    </citation>
    <scope>NUCLEOTIDE SEQUENCE [LARGE SCALE GENOMIC DNA]</scope>
    <source>
        <strain evidence="4 5">RP-1-13</strain>
    </source>
</reference>
<dbReference type="PIRSF" id="PIRSF018266">
    <property type="entry name" value="FecR"/>
    <property type="match status" value="1"/>
</dbReference>
<evidence type="ECO:0000259" key="2">
    <source>
        <dbReference type="Pfam" id="PF04773"/>
    </source>
</evidence>
<dbReference type="Proteomes" id="UP000292884">
    <property type="component" value="Unassembled WGS sequence"/>
</dbReference>
<evidence type="ECO:0000313" key="5">
    <source>
        <dbReference type="Proteomes" id="UP000292884"/>
    </source>
</evidence>
<keyword evidence="1" id="KW-0472">Membrane</keyword>
<evidence type="ECO:0000313" key="4">
    <source>
        <dbReference type="EMBL" id="TCC87960.1"/>
    </source>
</evidence>
<protein>
    <submittedName>
        <fullName evidence="4">FecR family protein</fullName>
    </submittedName>
</protein>
<dbReference type="Pfam" id="PF16344">
    <property type="entry name" value="FecR_C"/>
    <property type="match status" value="1"/>
</dbReference>
<organism evidence="4 5">
    <name type="scientific">Pedobacter frigiditerrae</name>
    <dbReference type="NCBI Taxonomy" id="2530452"/>
    <lineage>
        <taxon>Bacteria</taxon>
        <taxon>Pseudomonadati</taxon>
        <taxon>Bacteroidota</taxon>
        <taxon>Sphingobacteriia</taxon>
        <taxon>Sphingobacteriales</taxon>
        <taxon>Sphingobacteriaceae</taxon>
        <taxon>Pedobacter</taxon>
    </lineage>
</organism>
<evidence type="ECO:0000256" key="1">
    <source>
        <dbReference type="SAM" id="Phobius"/>
    </source>
</evidence>
<keyword evidence="1" id="KW-0812">Transmembrane</keyword>
<evidence type="ECO:0000259" key="3">
    <source>
        <dbReference type="Pfam" id="PF16344"/>
    </source>
</evidence>
<dbReference type="InterPro" id="IPR006860">
    <property type="entry name" value="FecR"/>
</dbReference>
<dbReference type="OrthoDB" id="645173at2"/>
<feature type="domain" description="FecR protein" evidence="2">
    <location>
        <begin position="112"/>
        <end position="204"/>
    </location>
</feature>
<dbReference type="InterPro" id="IPR012373">
    <property type="entry name" value="Ferrdict_sens_TM"/>
</dbReference>
<dbReference type="EMBL" id="SJSK01000006">
    <property type="protein sequence ID" value="TCC87960.1"/>
    <property type="molecule type" value="Genomic_DNA"/>
</dbReference>
<feature type="transmembrane region" description="Helical" evidence="1">
    <location>
        <begin position="76"/>
        <end position="97"/>
    </location>
</feature>
<comment type="caution">
    <text evidence="4">The sequence shown here is derived from an EMBL/GenBank/DDBJ whole genome shotgun (WGS) entry which is preliminary data.</text>
</comment>
<gene>
    <name evidence="4" type="ORF">EZ428_19725</name>
</gene>
<dbReference type="AlphaFoldDB" id="A0A4R0MML8"/>
<name>A0A4R0MML8_9SPHI</name>
<sequence length="332" mass="37486">MKKPKEQTLRVEILAEKLLNNTITTEEFKELEAWYAEVSEKPAVWDLTDANTVLLQQRIFDPIKNHVSTTRETRKLWQYISIAASILLICSAGLWIWQSENQKDDVIAKIQTSTSGKIIKVYLPDQSIVWLKGNSRLDYPSKFSDSTRNVTLHGEALFEVAKDKRHPFVIQAGKYVTRVLGTSFNINENQINKTFRLTVFTGKVAVFSSSVDRKNKTTSPIIVTPGNEFAVLNPSVTPRVIAAPSTEKAEMFYGTEYDMNFENVGFNEVKQRIEKKFNILINADSDKYSYCTISADVTDQSLESTLKVICSALDIKYSINKDQITLTGGGCN</sequence>
<keyword evidence="1" id="KW-1133">Transmembrane helix</keyword>
<dbReference type="PANTHER" id="PTHR30273">
    <property type="entry name" value="PERIPLASMIC SIGNAL SENSOR AND SIGMA FACTOR ACTIVATOR FECR-RELATED"/>
    <property type="match status" value="1"/>
</dbReference>